<dbReference type="AlphaFoldDB" id="A0A9W7BU64"/>
<gene>
    <name evidence="1" type="ORF">TrST_g10947</name>
</gene>
<reference evidence="2" key="1">
    <citation type="journal article" date="2023" name="Commun. Biol.">
        <title>Genome analysis of Parmales, the sister group of diatoms, reveals the evolutionary specialization of diatoms from phago-mixotrophs to photoautotrophs.</title>
        <authorList>
            <person name="Ban H."/>
            <person name="Sato S."/>
            <person name="Yoshikawa S."/>
            <person name="Yamada K."/>
            <person name="Nakamura Y."/>
            <person name="Ichinomiya M."/>
            <person name="Sato N."/>
            <person name="Blanc-Mathieu R."/>
            <person name="Endo H."/>
            <person name="Kuwata A."/>
            <person name="Ogata H."/>
        </authorList>
    </citation>
    <scope>NUCLEOTIDE SEQUENCE [LARGE SCALE GENOMIC DNA]</scope>
    <source>
        <strain evidence="2">NIES 3701</strain>
    </source>
</reference>
<name>A0A9W7BU64_9STRA</name>
<keyword evidence="2" id="KW-1185">Reference proteome</keyword>
<protein>
    <submittedName>
        <fullName evidence="1">Uncharacterized protein</fullName>
    </submittedName>
</protein>
<organism evidence="1 2">
    <name type="scientific">Triparma strigata</name>
    <dbReference type="NCBI Taxonomy" id="1606541"/>
    <lineage>
        <taxon>Eukaryota</taxon>
        <taxon>Sar</taxon>
        <taxon>Stramenopiles</taxon>
        <taxon>Ochrophyta</taxon>
        <taxon>Bolidophyceae</taxon>
        <taxon>Parmales</taxon>
        <taxon>Triparmaceae</taxon>
        <taxon>Triparma</taxon>
    </lineage>
</organism>
<proteinExistence type="predicted"/>
<evidence type="ECO:0000313" key="1">
    <source>
        <dbReference type="EMBL" id="GMH94486.1"/>
    </source>
</evidence>
<sequence length="163" mass="17694">MPMKQEQSTVNRIVGDRIAVICNWVISDFNYWCNDSCNGDGCSTSDIEPCVCDLIEGLELNSGACESALSAFVGGGKLKDSAAAGACPNREVCDAAARCFSDGCAFRNVIKGGRWPEVGDLASCNEATPYCDGCFPDTACPYLPYEKIYLTMVYFSFHINKLY</sequence>
<accession>A0A9W7BU64</accession>
<evidence type="ECO:0000313" key="2">
    <source>
        <dbReference type="Proteomes" id="UP001165085"/>
    </source>
</evidence>
<dbReference type="EMBL" id="BRXY01000431">
    <property type="protein sequence ID" value="GMH94486.1"/>
    <property type="molecule type" value="Genomic_DNA"/>
</dbReference>
<comment type="caution">
    <text evidence="1">The sequence shown here is derived from an EMBL/GenBank/DDBJ whole genome shotgun (WGS) entry which is preliminary data.</text>
</comment>
<dbReference type="Proteomes" id="UP001165085">
    <property type="component" value="Unassembled WGS sequence"/>
</dbReference>